<sequence length="60" mass="6833">MGKKLIFNVLLNLGIFLCLLLTYSGFQSGRYEYVLGSVFIGAVLVIIKIRLIKEVRNTQR</sequence>
<dbReference type="Proteomes" id="UP000320042">
    <property type="component" value="Unassembled WGS sequence"/>
</dbReference>
<dbReference type="InterPro" id="IPR045938">
    <property type="entry name" value="DUF6358"/>
</dbReference>
<proteinExistence type="predicted"/>
<evidence type="ECO:0000313" key="3">
    <source>
        <dbReference type="Proteomes" id="UP000320042"/>
    </source>
</evidence>
<feature type="transmembrane region" description="Helical" evidence="1">
    <location>
        <begin position="32"/>
        <end position="51"/>
    </location>
</feature>
<gene>
    <name evidence="2" type="ORF">FPZ43_07865</name>
</gene>
<keyword evidence="1" id="KW-1133">Transmembrane helix</keyword>
<dbReference type="RefSeq" id="WP_146381321.1">
    <property type="nucleotide sequence ID" value="NZ_VOEJ01000003.1"/>
</dbReference>
<comment type="caution">
    <text evidence="2">The sequence shown here is derived from an EMBL/GenBank/DDBJ whole genome shotgun (WGS) entry which is preliminary data.</text>
</comment>
<organism evidence="2 3">
    <name type="scientific">Mucilaginibacter pallidiroseus</name>
    <dbReference type="NCBI Taxonomy" id="2599295"/>
    <lineage>
        <taxon>Bacteria</taxon>
        <taxon>Pseudomonadati</taxon>
        <taxon>Bacteroidota</taxon>
        <taxon>Sphingobacteriia</taxon>
        <taxon>Sphingobacteriales</taxon>
        <taxon>Sphingobacteriaceae</taxon>
        <taxon>Mucilaginibacter</taxon>
    </lineage>
</organism>
<dbReference type="EMBL" id="VOEJ01000003">
    <property type="protein sequence ID" value="TWR29765.1"/>
    <property type="molecule type" value="Genomic_DNA"/>
</dbReference>
<keyword evidence="1" id="KW-0472">Membrane</keyword>
<evidence type="ECO:0000256" key="1">
    <source>
        <dbReference type="SAM" id="Phobius"/>
    </source>
</evidence>
<dbReference type="OrthoDB" id="773226at2"/>
<name>A0A563UEH0_9SPHI</name>
<reference evidence="2 3" key="1">
    <citation type="submission" date="2019-07" db="EMBL/GenBank/DDBJ databases">
        <authorList>
            <person name="Kim J."/>
        </authorList>
    </citation>
    <scope>NUCLEOTIDE SEQUENCE [LARGE SCALE GENOMIC DNA]</scope>
    <source>
        <strain evidence="3">dk17</strain>
    </source>
</reference>
<protein>
    <submittedName>
        <fullName evidence="2">Uncharacterized protein</fullName>
    </submittedName>
</protein>
<keyword evidence="3" id="KW-1185">Reference proteome</keyword>
<accession>A0A563UEH0</accession>
<dbReference type="AlphaFoldDB" id="A0A563UEH0"/>
<dbReference type="Pfam" id="PF19885">
    <property type="entry name" value="DUF6358"/>
    <property type="match status" value="1"/>
</dbReference>
<evidence type="ECO:0000313" key="2">
    <source>
        <dbReference type="EMBL" id="TWR29765.1"/>
    </source>
</evidence>
<feature type="transmembrane region" description="Helical" evidence="1">
    <location>
        <begin position="5"/>
        <end position="26"/>
    </location>
</feature>
<keyword evidence="1" id="KW-0812">Transmembrane</keyword>